<dbReference type="EMBL" id="UAWB01000002">
    <property type="protein sequence ID" value="SQB28022.1"/>
    <property type="molecule type" value="Genomic_DNA"/>
</dbReference>
<evidence type="ECO:0000313" key="6">
    <source>
        <dbReference type="EMBL" id="SDJ14182.1"/>
    </source>
</evidence>
<evidence type="ECO:0000313" key="8">
    <source>
        <dbReference type="Proteomes" id="UP000199426"/>
    </source>
</evidence>
<dbReference type="SMART" id="SM00822">
    <property type="entry name" value="PKS_KR"/>
    <property type="match status" value="1"/>
</dbReference>
<accession>A0A2X2VAX9</accession>
<reference evidence="7 9" key="2">
    <citation type="submission" date="2018-06" db="EMBL/GenBank/DDBJ databases">
        <authorList>
            <consortium name="Pathogen Informatics"/>
            <person name="Doyle S."/>
        </authorList>
    </citation>
    <scope>NUCLEOTIDE SEQUENCE [LARGE SCALE GENOMIC DNA]</scope>
    <source>
        <strain evidence="7 9">NCTC13492</strain>
    </source>
</reference>
<reference evidence="6 8" key="1">
    <citation type="submission" date="2016-10" db="EMBL/GenBank/DDBJ databases">
        <authorList>
            <person name="Varghese N."/>
            <person name="Submissions S."/>
        </authorList>
    </citation>
    <scope>NUCLEOTIDE SEQUENCE [LARGE SCALE GENOMIC DNA]</scope>
    <source>
        <strain evidence="6 8">DSM 19299</strain>
    </source>
</reference>
<dbReference type="OrthoDB" id="597477at2"/>
<dbReference type="Proteomes" id="UP000199426">
    <property type="component" value="Unassembled WGS sequence"/>
</dbReference>
<dbReference type="PRINTS" id="PR00080">
    <property type="entry name" value="SDRFAMILY"/>
</dbReference>
<dbReference type="SUPFAM" id="SSF51735">
    <property type="entry name" value="NAD(P)-binding Rossmann-fold domains"/>
    <property type="match status" value="1"/>
</dbReference>
<dbReference type="STRING" id="445960.SAMN05421542_2788"/>
<dbReference type="InterPro" id="IPR020904">
    <property type="entry name" value="Sc_DH/Rdtase_CS"/>
</dbReference>
<comment type="similarity">
    <text evidence="1">Belongs to the short-chain dehydrogenases/reductases (SDR) family.</text>
</comment>
<dbReference type="PANTHER" id="PTHR24321:SF8">
    <property type="entry name" value="ESTRADIOL 17-BETA-DEHYDROGENASE 8-RELATED"/>
    <property type="match status" value="1"/>
</dbReference>
<dbReference type="NCBIfam" id="NF005559">
    <property type="entry name" value="PRK07231.1"/>
    <property type="match status" value="1"/>
</dbReference>
<dbReference type="Pfam" id="PF13561">
    <property type="entry name" value="adh_short_C2"/>
    <property type="match status" value="1"/>
</dbReference>
<dbReference type="CDD" id="cd05233">
    <property type="entry name" value="SDR_c"/>
    <property type="match status" value="1"/>
</dbReference>
<proteinExistence type="inferred from homology"/>
<gene>
    <name evidence="7" type="primary">cpnA</name>
    <name evidence="7" type="ORF">NCTC13492_01605</name>
    <name evidence="6" type="ORF">SAMN05421542_2788</name>
</gene>
<dbReference type="EC" id="1.1.1.163" evidence="7"/>
<dbReference type="InterPro" id="IPR002347">
    <property type="entry name" value="SDR_fam"/>
</dbReference>
<dbReference type="InterPro" id="IPR036291">
    <property type="entry name" value="NAD(P)-bd_dom_sf"/>
</dbReference>
<evidence type="ECO:0000256" key="3">
    <source>
        <dbReference type="ARBA" id="ARBA00023027"/>
    </source>
</evidence>
<dbReference type="Gene3D" id="3.40.50.720">
    <property type="entry name" value="NAD(P)-binding Rossmann-like Domain"/>
    <property type="match status" value="1"/>
</dbReference>
<evidence type="ECO:0000256" key="1">
    <source>
        <dbReference type="ARBA" id="ARBA00006484"/>
    </source>
</evidence>
<feature type="coiled-coil region" evidence="4">
    <location>
        <begin position="28"/>
        <end position="55"/>
    </location>
</feature>
<evidence type="ECO:0000256" key="4">
    <source>
        <dbReference type="SAM" id="Coils"/>
    </source>
</evidence>
<organism evidence="7 9">
    <name type="scientific">Chryseobacterium jejuense</name>
    <dbReference type="NCBI Taxonomy" id="445960"/>
    <lineage>
        <taxon>Bacteria</taxon>
        <taxon>Pseudomonadati</taxon>
        <taxon>Bacteroidota</taxon>
        <taxon>Flavobacteriia</taxon>
        <taxon>Flavobacteriales</taxon>
        <taxon>Weeksellaceae</taxon>
        <taxon>Chryseobacterium group</taxon>
        <taxon>Chryseobacterium</taxon>
    </lineage>
</organism>
<evidence type="ECO:0000313" key="9">
    <source>
        <dbReference type="Proteomes" id="UP000251670"/>
    </source>
</evidence>
<evidence type="ECO:0000313" key="7">
    <source>
        <dbReference type="EMBL" id="SQB28022.1"/>
    </source>
</evidence>
<evidence type="ECO:0000259" key="5">
    <source>
        <dbReference type="SMART" id="SM00822"/>
    </source>
</evidence>
<dbReference type="Proteomes" id="UP000251670">
    <property type="component" value="Unassembled WGS sequence"/>
</dbReference>
<dbReference type="FunFam" id="3.40.50.720:FF:000084">
    <property type="entry name" value="Short-chain dehydrogenase reductase"/>
    <property type="match status" value="1"/>
</dbReference>
<dbReference type="GO" id="GO:0055041">
    <property type="term" value="F:cyclopentanol dehydrogenase activity"/>
    <property type="evidence" value="ECO:0007669"/>
    <property type="project" value="UniProtKB-EC"/>
</dbReference>
<feature type="domain" description="Ketoreductase" evidence="5">
    <location>
        <begin position="7"/>
        <end position="176"/>
    </location>
</feature>
<dbReference type="RefSeq" id="WP_089737047.1">
    <property type="nucleotide sequence ID" value="NZ_FNEG01000004.1"/>
</dbReference>
<keyword evidence="3" id="KW-0520">NAD</keyword>
<sequence length="250" mass="26926">MKRFENKVAFITGGNSGIGKAVAVLMAREGAKIVIADLKENKETLEEVLKEGTDVRFIACDVSNHEEVEKAVNETVKAFGSLDVAVNNAGIVDASPVHEKSVEEWQKVININLSGVFYGMKYQIAQMRKQETGGAVINMGSIMSQVAEFGIASYASSKHGLVGLTKVAALENGTNNIRVNAIGPGYIETPLLMDNAAQSAEYRSYMESKHAMKRLGKPEEIAKAVLFLASEDASFCTGAYLPVDGGYLIQ</sequence>
<dbReference type="InterPro" id="IPR057326">
    <property type="entry name" value="KR_dom"/>
</dbReference>
<evidence type="ECO:0000256" key="2">
    <source>
        <dbReference type="ARBA" id="ARBA00023002"/>
    </source>
</evidence>
<dbReference type="PRINTS" id="PR00081">
    <property type="entry name" value="GDHRDH"/>
</dbReference>
<keyword evidence="2 7" id="KW-0560">Oxidoreductase</keyword>
<dbReference type="EMBL" id="FNEG01000004">
    <property type="protein sequence ID" value="SDJ14182.1"/>
    <property type="molecule type" value="Genomic_DNA"/>
</dbReference>
<dbReference type="PANTHER" id="PTHR24321">
    <property type="entry name" value="DEHYDROGENASES, SHORT CHAIN"/>
    <property type="match status" value="1"/>
</dbReference>
<keyword evidence="4" id="KW-0175">Coiled coil</keyword>
<dbReference type="PROSITE" id="PS00061">
    <property type="entry name" value="ADH_SHORT"/>
    <property type="match status" value="1"/>
</dbReference>
<keyword evidence="8" id="KW-1185">Reference proteome</keyword>
<protein>
    <submittedName>
        <fullName evidence="7">Cyclopentanol dehydrogenase</fullName>
        <ecNumber evidence="7">1.1.1.163</ecNumber>
    </submittedName>
    <submittedName>
        <fullName evidence="6">NAD(P)-dependent dehydrogenase, short-chain alcohol dehydrogenase family</fullName>
    </submittedName>
</protein>
<dbReference type="AlphaFoldDB" id="A0A2X2VAX9"/>
<name>A0A2X2VAX9_CHRJE</name>